<evidence type="ECO:0000313" key="3">
    <source>
        <dbReference type="Proteomes" id="UP001152622"/>
    </source>
</evidence>
<dbReference type="AlphaFoldDB" id="A0A9Q1F5W8"/>
<sequence>MGTLDVCPFIPVQNVTMEECVTCANLFAERLSDILNVPGHLYGKAAHIEERRSLPSVRSGEYEALAEKVCPDFTE</sequence>
<dbReference type="SUPFAM" id="SSF55116">
    <property type="entry name" value="Formiminotransferase domain of formiminotransferase-cyclodeaminase"/>
    <property type="match status" value="1"/>
</dbReference>
<evidence type="ECO:0000259" key="1">
    <source>
        <dbReference type="SMART" id="SM01222"/>
    </source>
</evidence>
<dbReference type="EMBL" id="JAINUF010000008">
    <property type="protein sequence ID" value="KAJ8351645.1"/>
    <property type="molecule type" value="Genomic_DNA"/>
</dbReference>
<gene>
    <name evidence="2" type="ORF">SKAU_G00231210</name>
</gene>
<dbReference type="Proteomes" id="UP001152622">
    <property type="component" value="Chromosome 8"/>
</dbReference>
<dbReference type="OrthoDB" id="48036at2759"/>
<dbReference type="Pfam" id="PF07837">
    <property type="entry name" value="FTCD_N"/>
    <property type="match status" value="1"/>
</dbReference>
<organism evidence="2 3">
    <name type="scientific">Synaphobranchus kaupii</name>
    <name type="common">Kaup's arrowtooth eel</name>
    <dbReference type="NCBI Taxonomy" id="118154"/>
    <lineage>
        <taxon>Eukaryota</taxon>
        <taxon>Metazoa</taxon>
        <taxon>Chordata</taxon>
        <taxon>Craniata</taxon>
        <taxon>Vertebrata</taxon>
        <taxon>Euteleostomi</taxon>
        <taxon>Actinopterygii</taxon>
        <taxon>Neopterygii</taxon>
        <taxon>Teleostei</taxon>
        <taxon>Anguilliformes</taxon>
        <taxon>Synaphobranchidae</taxon>
        <taxon>Synaphobranchus</taxon>
    </lineage>
</organism>
<dbReference type="PANTHER" id="PTHR12234:SF0">
    <property type="entry name" value="FORMIMIDOYLTRANSFERASE-CYCLODEAMINASE"/>
    <property type="match status" value="1"/>
</dbReference>
<feature type="domain" description="Formiminotransferase N-terminal subdomain" evidence="1">
    <location>
        <begin position="1"/>
        <end position="75"/>
    </location>
</feature>
<dbReference type="SMART" id="SM01222">
    <property type="entry name" value="FTCD_N"/>
    <property type="match status" value="1"/>
</dbReference>
<keyword evidence="3" id="KW-1185">Reference proteome</keyword>
<dbReference type="InterPro" id="IPR037064">
    <property type="entry name" value="Formiminotransferase_N_sf"/>
</dbReference>
<dbReference type="Gene3D" id="3.30.990.10">
    <property type="entry name" value="Formiminotransferase, N-terminal subdomain"/>
    <property type="match status" value="1"/>
</dbReference>
<name>A0A9Q1F5W8_SYNKA</name>
<accession>A0A9Q1F5W8</accession>
<dbReference type="InterPro" id="IPR051623">
    <property type="entry name" value="FTCD"/>
</dbReference>
<dbReference type="PANTHER" id="PTHR12234">
    <property type="entry name" value="FORMIMINOTRANSFERASE-CYCLODEAMINASE"/>
    <property type="match status" value="1"/>
</dbReference>
<dbReference type="InterPro" id="IPR022384">
    <property type="entry name" value="FormiminoTrfase_cat_dom_sf"/>
</dbReference>
<protein>
    <recommendedName>
        <fullName evidence="1">Formiminotransferase N-terminal subdomain domain-containing protein</fullName>
    </recommendedName>
</protein>
<reference evidence="2" key="1">
    <citation type="journal article" date="2023" name="Science">
        <title>Genome structures resolve the early diversification of teleost fishes.</title>
        <authorList>
            <person name="Parey E."/>
            <person name="Louis A."/>
            <person name="Montfort J."/>
            <person name="Bouchez O."/>
            <person name="Roques C."/>
            <person name="Iampietro C."/>
            <person name="Lluch J."/>
            <person name="Castinel A."/>
            <person name="Donnadieu C."/>
            <person name="Desvignes T."/>
            <person name="Floi Bucao C."/>
            <person name="Jouanno E."/>
            <person name="Wen M."/>
            <person name="Mejri S."/>
            <person name="Dirks R."/>
            <person name="Jansen H."/>
            <person name="Henkel C."/>
            <person name="Chen W.J."/>
            <person name="Zahm M."/>
            <person name="Cabau C."/>
            <person name="Klopp C."/>
            <person name="Thompson A.W."/>
            <person name="Robinson-Rechavi M."/>
            <person name="Braasch I."/>
            <person name="Lecointre G."/>
            <person name="Bobe J."/>
            <person name="Postlethwait J.H."/>
            <person name="Berthelot C."/>
            <person name="Roest Crollius H."/>
            <person name="Guiguen Y."/>
        </authorList>
    </citation>
    <scope>NUCLEOTIDE SEQUENCE</scope>
    <source>
        <strain evidence="2">WJC10195</strain>
    </source>
</reference>
<evidence type="ECO:0000313" key="2">
    <source>
        <dbReference type="EMBL" id="KAJ8351645.1"/>
    </source>
</evidence>
<comment type="caution">
    <text evidence="2">The sequence shown here is derived from an EMBL/GenBank/DDBJ whole genome shotgun (WGS) entry which is preliminary data.</text>
</comment>
<dbReference type="GO" id="GO:0016740">
    <property type="term" value="F:transferase activity"/>
    <property type="evidence" value="ECO:0007669"/>
    <property type="project" value="InterPro"/>
</dbReference>
<dbReference type="GO" id="GO:0005542">
    <property type="term" value="F:folic acid binding"/>
    <property type="evidence" value="ECO:0007669"/>
    <property type="project" value="InterPro"/>
</dbReference>
<proteinExistence type="predicted"/>
<dbReference type="InterPro" id="IPR012886">
    <property type="entry name" value="Formiminotransferase_N"/>
</dbReference>